<sequence>MTEGVIRSLAGFVESIRAYPFANAIDGTVGGVARRIGLSGAGLRFVAAVKQWAAAASGGKVEEAAFDEGRMKGNLALRTGCFESAAVSGWRDVYDVNPFDGFDVLPP</sequence>
<organism evidence="1 2">
    <name type="scientific">Candidatus Filomicrobium marinum</name>
    <dbReference type="NCBI Taxonomy" id="1608628"/>
    <lineage>
        <taxon>Bacteria</taxon>
        <taxon>Pseudomonadati</taxon>
        <taxon>Pseudomonadota</taxon>
        <taxon>Alphaproteobacteria</taxon>
        <taxon>Hyphomicrobiales</taxon>
        <taxon>Hyphomicrobiaceae</taxon>
        <taxon>Filomicrobium</taxon>
    </lineage>
</organism>
<evidence type="ECO:0000313" key="2">
    <source>
        <dbReference type="Proteomes" id="UP000033187"/>
    </source>
</evidence>
<dbReference type="Proteomes" id="UP000033187">
    <property type="component" value="Chromosome 1"/>
</dbReference>
<reference evidence="2" key="1">
    <citation type="submission" date="2015-02" db="EMBL/GenBank/DDBJ databases">
        <authorList>
            <person name="Chooi Y.-H."/>
        </authorList>
    </citation>
    <scope>NUCLEOTIDE SEQUENCE [LARGE SCALE GENOMIC DNA]</scope>
    <source>
        <strain evidence="2">strain Y</strain>
    </source>
</reference>
<accession>A0A0D6JE00</accession>
<name>A0A0D6JE00_9HYPH</name>
<proteinExistence type="predicted"/>
<dbReference type="EMBL" id="LN829119">
    <property type="protein sequence ID" value="CPR18383.1"/>
    <property type="molecule type" value="Genomic_DNA"/>
</dbReference>
<protein>
    <submittedName>
        <fullName evidence="1">Uncharacterized protein</fullName>
    </submittedName>
</protein>
<dbReference type="KEGG" id="fil:BN1229_v1_1683"/>
<dbReference type="AlphaFoldDB" id="A0A0D6JE00"/>
<dbReference type="KEGG" id="fiy:BN1229_v1_1687"/>
<gene>
    <name evidence="1" type="ORF">YBN1229_v1_1687</name>
</gene>
<evidence type="ECO:0000313" key="1">
    <source>
        <dbReference type="EMBL" id="CPR18383.1"/>
    </source>
</evidence>
<keyword evidence="2" id="KW-1185">Reference proteome</keyword>